<dbReference type="PRINTS" id="PR02008">
    <property type="entry name" value="RCMTFAMILY"/>
</dbReference>
<dbReference type="PANTHER" id="PTHR22807">
    <property type="entry name" value="NOP2 YEAST -RELATED NOL1/NOP2/FMU SUN DOMAIN-CONTAINING"/>
    <property type="match status" value="1"/>
</dbReference>
<dbReference type="CDD" id="cd02440">
    <property type="entry name" value="AdoMet_MTases"/>
    <property type="match status" value="1"/>
</dbReference>
<protein>
    <recommendedName>
        <fullName evidence="3">16S rRNA (cytosine(967)-C(5))-methyltransferase</fullName>
        <ecNumber evidence="3">2.1.1.176</ecNumber>
    </recommendedName>
    <alternativeName>
        <fullName evidence="10">16S rRNA m5C967 methyltransferase</fullName>
    </alternativeName>
    <alternativeName>
        <fullName evidence="11">rRNA (cytosine-C(5)-)-methyltransferase RsmB</fullName>
    </alternativeName>
</protein>
<evidence type="ECO:0000256" key="8">
    <source>
        <dbReference type="ARBA" id="ARBA00022691"/>
    </source>
</evidence>
<evidence type="ECO:0000256" key="10">
    <source>
        <dbReference type="ARBA" id="ARBA00030399"/>
    </source>
</evidence>
<dbReference type="OrthoDB" id="9810297at2"/>
<sequence>MSNINARHIAYEVLYTIIQENGYSNITLNKYFNQHKVEEQDKRFISEVVYGSIKNKLYLEHILKSYSKGRVKPKVKVILLMSIYQLLYMDKTPSFAVIDEAVKLGKKIAGNITGKFVNGILRNIERNASNLDLKYKNATEKFCIENSCPSELYNILKEQYGVEKAQKIVVSFNEKSKNSIRYNPLKITKKELIEKLGDAVSESEICEDSLVLNKLNLDSSLFTKGYYIVQDEASALVASSIGLPLDKKYKILDTCAAPGGKSLHIASKYFNSSLISCDKYIHKLKLIEDNKEKLGITNIDVKEQDATLNNTSFNNKFDIVICDVPCSGIGVIKNKPEIKYKITDAYVKDIAKLQYDILDNSKHYVKQEGILMYSTCTIDKRENIKNIEKFLKENKDFSLESISLNNSIVKTRENGVLEILPDEYSCDGFFIAKLKKWRKNVNFRF</sequence>
<evidence type="ECO:0000256" key="12">
    <source>
        <dbReference type="ARBA" id="ARBA00047283"/>
    </source>
</evidence>
<evidence type="ECO:0000259" key="14">
    <source>
        <dbReference type="PROSITE" id="PS51686"/>
    </source>
</evidence>
<dbReference type="NCBIfam" id="TIGR00563">
    <property type="entry name" value="rsmB"/>
    <property type="match status" value="1"/>
</dbReference>
<evidence type="ECO:0000256" key="13">
    <source>
        <dbReference type="PROSITE-ProRule" id="PRU01023"/>
    </source>
</evidence>
<evidence type="ECO:0000256" key="6">
    <source>
        <dbReference type="ARBA" id="ARBA00022603"/>
    </source>
</evidence>
<feature type="binding site" evidence="13">
    <location>
        <position position="323"/>
    </location>
    <ligand>
        <name>S-adenosyl-L-methionine</name>
        <dbReference type="ChEBI" id="CHEBI:59789"/>
    </ligand>
</feature>
<dbReference type="NCBIfam" id="NF011494">
    <property type="entry name" value="PRK14902.1"/>
    <property type="match status" value="1"/>
</dbReference>
<dbReference type="AlphaFoldDB" id="A0A133ZVA9"/>
<dbReference type="Pfam" id="PF01029">
    <property type="entry name" value="NusB"/>
    <property type="match status" value="1"/>
</dbReference>
<dbReference type="InterPro" id="IPR006027">
    <property type="entry name" value="NusB_RsmB_TIM44"/>
</dbReference>
<comment type="function">
    <text evidence="1">Specifically methylates the cytosine at position 967 (m5C967) of 16S rRNA.</text>
</comment>
<evidence type="ECO:0000256" key="7">
    <source>
        <dbReference type="ARBA" id="ARBA00022679"/>
    </source>
</evidence>
<reference evidence="16" key="1">
    <citation type="submission" date="2016-01" db="EMBL/GenBank/DDBJ databases">
        <authorList>
            <person name="Mitreva M."/>
            <person name="Pepin K.H."/>
            <person name="Mihindukulasuriya K.A."/>
            <person name="Fulton R."/>
            <person name="Fronick C."/>
            <person name="O'Laughlin M."/>
            <person name="Miner T."/>
            <person name="Herter B."/>
            <person name="Rosa B.A."/>
            <person name="Cordes M."/>
            <person name="Tomlinson C."/>
            <person name="Wollam A."/>
            <person name="Palsikar V.B."/>
            <person name="Mardis E.R."/>
            <person name="Wilson R.K."/>
        </authorList>
    </citation>
    <scope>NUCLEOTIDE SEQUENCE [LARGE SCALE GENOMIC DNA]</scope>
    <source>
        <strain evidence="16">DNF01167</strain>
    </source>
</reference>
<dbReference type="SUPFAM" id="SSF53335">
    <property type="entry name" value="S-adenosyl-L-methionine-dependent methyltransferases"/>
    <property type="match status" value="1"/>
</dbReference>
<dbReference type="EMBL" id="LSDC01000076">
    <property type="protein sequence ID" value="KXB59378.1"/>
    <property type="molecule type" value="Genomic_DNA"/>
</dbReference>
<dbReference type="PROSITE" id="PS51686">
    <property type="entry name" value="SAM_MT_RSMB_NOP"/>
    <property type="match status" value="1"/>
</dbReference>
<evidence type="ECO:0000256" key="1">
    <source>
        <dbReference type="ARBA" id="ARBA00002724"/>
    </source>
</evidence>
<dbReference type="Pfam" id="PF01189">
    <property type="entry name" value="Methyltr_RsmB-F"/>
    <property type="match status" value="1"/>
</dbReference>
<comment type="subcellular location">
    <subcellularLocation>
        <location evidence="2">Cytoplasm</location>
    </subcellularLocation>
</comment>
<feature type="domain" description="SAM-dependent MTase RsmB/NOP-type" evidence="14">
    <location>
        <begin position="156"/>
        <end position="437"/>
    </location>
</feature>
<dbReference type="SUPFAM" id="SSF48013">
    <property type="entry name" value="NusB-like"/>
    <property type="match status" value="1"/>
</dbReference>
<comment type="catalytic activity">
    <reaction evidence="12">
        <text>cytidine(967) in 16S rRNA + S-adenosyl-L-methionine = 5-methylcytidine(967) in 16S rRNA + S-adenosyl-L-homocysteine + H(+)</text>
        <dbReference type="Rhea" id="RHEA:42748"/>
        <dbReference type="Rhea" id="RHEA-COMP:10219"/>
        <dbReference type="Rhea" id="RHEA-COMP:10220"/>
        <dbReference type="ChEBI" id="CHEBI:15378"/>
        <dbReference type="ChEBI" id="CHEBI:57856"/>
        <dbReference type="ChEBI" id="CHEBI:59789"/>
        <dbReference type="ChEBI" id="CHEBI:74483"/>
        <dbReference type="ChEBI" id="CHEBI:82748"/>
        <dbReference type="EC" id="2.1.1.176"/>
    </reaction>
</comment>
<dbReference type="PATRIC" id="fig|1379.3.peg.1176"/>
<evidence type="ECO:0000313" key="16">
    <source>
        <dbReference type="Proteomes" id="UP000070355"/>
    </source>
</evidence>
<keyword evidence="6 13" id="KW-0489">Methyltransferase</keyword>
<dbReference type="RefSeq" id="WP_060914325.1">
    <property type="nucleotide sequence ID" value="NZ_KQ959965.1"/>
</dbReference>
<evidence type="ECO:0000313" key="15">
    <source>
        <dbReference type="EMBL" id="KXB59378.1"/>
    </source>
</evidence>
<accession>A0A133ZVA9</accession>
<dbReference type="Proteomes" id="UP000070355">
    <property type="component" value="Unassembled WGS sequence"/>
</dbReference>
<comment type="caution">
    <text evidence="15">The sequence shown here is derived from an EMBL/GenBank/DDBJ whole genome shotgun (WGS) entry which is preliminary data.</text>
</comment>
<evidence type="ECO:0000256" key="9">
    <source>
        <dbReference type="ARBA" id="ARBA00022884"/>
    </source>
</evidence>
<evidence type="ECO:0000256" key="2">
    <source>
        <dbReference type="ARBA" id="ARBA00004496"/>
    </source>
</evidence>
<feature type="active site" description="Nucleophile" evidence="13">
    <location>
        <position position="376"/>
    </location>
</feature>
<dbReference type="GO" id="GO:0005737">
    <property type="term" value="C:cytoplasm"/>
    <property type="evidence" value="ECO:0007669"/>
    <property type="project" value="UniProtKB-SubCell"/>
</dbReference>
<dbReference type="EC" id="2.1.1.176" evidence="3"/>
<keyword evidence="9 13" id="KW-0694">RNA-binding</keyword>
<comment type="similarity">
    <text evidence="13">Belongs to the class I-like SAM-binding methyltransferase superfamily. RsmB/NOP family.</text>
</comment>
<dbReference type="InterPro" id="IPR035926">
    <property type="entry name" value="NusB-like_sf"/>
</dbReference>
<dbReference type="GO" id="GO:0003723">
    <property type="term" value="F:RNA binding"/>
    <property type="evidence" value="ECO:0007669"/>
    <property type="project" value="UniProtKB-UniRule"/>
</dbReference>
<evidence type="ECO:0000256" key="5">
    <source>
        <dbReference type="ARBA" id="ARBA00022552"/>
    </source>
</evidence>
<dbReference type="InterPro" id="IPR004573">
    <property type="entry name" value="rRNA_ssu_MeTfrase_B"/>
</dbReference>
<organism evidence="15 16">
    <name type="scientific">Gemella haemolysans</name>
    <dbReference type="NCBI Taxonomy" id="1379"/>
    <lineage>
        <taxon>Bacteria</taxon>
        <taxon>Bacillati</taxon>
        <taxon>Bacillota</taxon>
        <taxon>Bacilli</taxon>
        <taxon>Bacillales</taxon>
        <taxon>Gemellaceae</taxon>
        <taxon>Gemella</taxon>
    </lineage>
</organism>
<dbReference type="InterPro" id="IPR054728">
    <property type="entry name" value="RsmB-like_ferredoxin"/>
</dbReference>
<dbReference type="InterPro" id="IPR029063">
    <property type="entry name" value="SAM-dependent_MTases_sf"/>
</dbReference>
<dbReference type="Pfam" id="PF22458">
    <property type="entry name" value="RsmF-B_ferredox"/>
    <property type="match status" value="1"/>
</dbReference>
<gene>
    <name evidence="15" type="ORF">HMPREF3186_01196</name>
</gene>
<feature type="binding site" evidence="13">
    <location>
        <begin position="255"/>
        <end position="261"/>
    </location>
    <ligand>
        <name>S-adenosyl-L-methionine</name>
        <dbReference type="ChEBI" id="CHEBI:59789"/>
    </ligand>
</feature>
<dbReference type="Gene3D" id="1.10.940.10">
    <property type="entry name" value="NusB-like"/>
    <property type="match status" value="1"/>
</dbReference>
<keyword evidence="7 13" id="KW-0808">Transferase</keyword>
<dbReference type="InterPro" id="IPR049560">
    <property type="entry name" value="MeTrfase_RsmB-F_NOP2_cat"/>
</dbReference>
<dbReference type="InterPro" id="IPR023267">
    <property type="entry name" value="RCMT"/>
</dbReference>
<proteinExistence type="inferred from homology"/>
<evidence type="ECO:0000256" key="4">
    <source>
        <dbReference type="ARBA" id="ARBA00022490"/>
    </source>
</evidence>
<feature type="binding site" evidence="13">
    <location>
        <position position="305"/>
    </location>
    <ligand>
        <name>S-adenosyl-L-methionine</name>
        <dbReference type="ChEBI" id="CHEBI:59789"/>
    </ligand>
</feature>
<dbReference type="Gene3D" id="3.40.50.150">
    <property type="entry name" value="Vaccinia Virus protein VP39"/>
    <property type="match status" value="1"/>
</dbReference>
<evidence type="ECO:0000256" key="3">
    <source>
        <dbReference type="ARBA" id="ARBA00012140"/>
    </source>
</evidence>
<keyword evidence="8 13" id="KW-0949">S-adenosyl-L-methionine</keyword>
<keyword evidence="4" id="KW-0963">Cytoplasm</keyword>
<dbReference type="GO" id="GO:0008649">
    <property type="term" value="F:rRNA methyltransferase activity"/>
    <property type="evidence" value="ECO:0007669"/>
    <property type="project" value="InterPro"/>
</dbReference>
<dbReference type="PANTHER" id="PTHR22807:SF53">
    <property type="entry name" value="RIBOSOMAL RNA SMALL SUBUNIT METHYLTRANSFERASE B-RELATED"/>
    <property type="match status" value="1"/>
</dbReference>
<dbReference type="InterPro" id="IPR001678">
    <property type="entry name" value="MeTrfase_RsmB-F_NOP2_dom"/>
</dbReference>
<evidence type="ECO:0000256" key="11">
    <source>
        <dbReference type="ARBA" id="ARBA00031088"/>
    </source>
</evidence>
<keyword evidence="5" id="KW-0698">rRNA processing</keyword>
<feature type="binding site" evidence="13">
    <location>
        <position position="278"/>
    </location>
    <ligand>
        <name>S-adenosyl-L-methionine</name>
        <dbReference type="ChEBI" id="CHEBI:59789"/>
    </ligand>
</feature>
<name>A0A133ZVA9_9BACL</name>
<dbReference type="GO" id="GO:0006355">
    <property type="term" value="P:regulation of DNA-templated transcription"/>
    <property type="evidence" value="ECO:0007669"/>
    <property type="project" value="InterPro"/>
</dbReference>
<dbReference type="STRING" id="1379.HMPREF3186_01196"/>